<gene>
    <name evidence="2" type="ORF">g.44658</name>
</gene>
<evidence type="ECO:0000256" key="1">
    <source>
        <dbReference type="SAM" id="MobiDB-lite"/>
    </source>
</evidence>
<dbReference type="EMBL" id="GECZ01003497">
    <property type="protein sequence ID" value="JAS66272.1"/>
    <property type="molecule type" value="Transcribed_RNA"/>
</dbReference>
<protein>
    <submittedName>
        <fullName evidence="2">Uncharacterized protein</fullName>
    </submittedName>
</protein>
<feature type="non-terminal residue" evidence="2">
    <location>
        <position position="1"/>
    </location>
</feature>
<evidence type="ECO:0000313" key="2">
    <source>
        <dbReference type="EMBL" id="JAS66272.1"/>
    </source>
</evidence>
<feature type="compositionally biased region" description="Polar residues" evidence="1">
    <location>
        <begin position="29"/>
        <end position="50"/>
    </location>
</feature>
<sequence length="138" mass="15647">DIPAKVSTIDRRMKMKLSRPRSLDLSDWSVESRTSSMCTTSSGSEDNLRNLSRLQIGDKNVSRNSSNASQKSNLVKLQSNIAKEEKIKDKQQKCLQQFGENSRRTLTTLMGGRGYVNWYRNSQSDCSDNLKMTEAHLV</sequence>
<feature type="non-terminal residue" evidence="2">
    <location>
        <position position="138"/>
    </location>
</feature>
<reference evidence="2" key="1">
    <citation type="submission" date="2015-11" db="EMBL/GenBank/DDBJ databases">
        <title>De novo transcriptome assembly of four potential Pierce s Disease insect vectors from Arizona vineyards.</title>
        <authorList>
            <person name="Tassone E.E."/>
        </authorList>
    </citation>
    <scope>NUCLEOTIDE SEQUENCE</scope>
</reference>
<dbReference type="AlphaFoldDB" id="A0A1B6GV11"/>
<feature type="region of interest" description="Disordered" evidence="1">
    <location>
        <begin position="21"/>
        <end position="50"/>
    </location>
</feature>
<name>A0A1B6GV11_9HEMI</name>
<accession>A0A1B6GV11</accession>
<proteinExistence type="predicted"/>
<organism evidence="2">
    <name type="scientific">Cuerna arida</name>
    <dbReference type="NCBI Taxonomy" id="1464854"/>
    <lineage>
        <taxon>Eukaryota</taxon>
        <taxon>Metazoa</taxon>
        <taxon>Ecdysozoa</taxon>
        <taxon>Arthropoda</taxon>
        <taxon>Hexapoda</taxon>
        <taxon>Insecta</taxon>
        <taxon>Pterygota</taxon>
        <taxon>Neoptera</taxon>
        <taxon>Paraneoptera</taxon>
        <taxon>Hemiptera</taxon>
        <taxon>Auchenorrhyncha</taxon>
        <taxon>Membracoidea</taxon>
        <taxon>Cicadellidae</taxon>
        <taxon>Cicadellinae</taxon>
        <taxon>Proconiini</taxon>
        <taxon>Cuerna</taxon>
    </lineage>
</organism>